<evidence type="ECO:0000259" key="2">
    <source>
        <dbReference type="Pfam" id="PF03061"/>
    </source>
</evidence>
<gene>
    <name evidence="3" type="ORF">E7Z57_17835</name>
</gene>
<sequence length="152" mass="15973">MVTTNLISDIGNDHDAWLAELLDSIPFLRHLGAQLVRCGGGEAILQLEVQKHHLNSWGVAHGGLVMTLLDSAMGLAAQNPAPDISPCMATVQMSSQFIQGAAGRLVATARVVRMSFALIFCEASVVDSHGNLCAQGLAAFKRLSIAPSKPAA</sequence>
<feature type="domain" description="Thioesterase" evidence="2">
    <location>
        <begin position="58"/>
        <end position="134"/>
    </location>
</feature>
<dbReference type="Pfam" id="PF03061">
    <property type="entry name" value="4HBT"/>
    <property type="match status" value="1"/>
</dbReference>
<dbReference type="PANTHER" id="PTHR42856:SF1">
    <property type="entry name" value="ACYL-COENZYME A THIOESTERASE PAAI"/>
    <property type="match status" value="1"/>
</dbReference>
<geneLocation type="plasmid" evidence="4">
    <name>puw386</name>
</geneLocation>
<proteinExistence type="predicted"/>
<evidence type="ECO:0000313" key="4">
    <source>
        <dbReference type="Proteomes" id="UP000310553"/>
    </source>
</evidence>
<dbReference type="GO" id="GO:0016289">
    <property type="term" value="F:acyl-CoA hydrolase activity"/>
    <property type="evidence" value="ECO:0007669"/>
    <property type="project" value="UniProtKB-ARBA"/>
</dbReference>
<name>A0AA92EFA8_RALSL</name>
<dbReference type="Proteomes" id="UP000310553">
    <property type="component" value="Plasmid pUW386"/>
</dbReference>
<dbReference type="InterPro" id="IPR003736">
    <property type="entry name" value="PAAI_dom"/>
</dbReference>
<dbReference type="NCBIfam" id="TIGR00369">
    <property type="entry name" value="unchar_dom_1"/>
    <property type="match status" value="1"/>
</dbReference>
<dbReference type="EMBL" id="CP039340">
    <property type="protein sequence ID" value="QCX50992.1"/>
    <property type="molecule type" value="Genomic_DNA"/>
</dbReference>
<dbReference type="CDD" id="cd03443">
    <property type="entry name" value="PaaI_thioesterase"/>
    <property type="match status" value="1"/>
</dbReference>
<accession>A0AA92EFA8</accession>
<dbReference type="Gene3D" id="3.10.129.10">
    <property type="entry name" value="Hotdog Thioesterase"/>
    <property type="match status" value="1"/>
</dbReference>
<dbReference type="InterPro" id="IPR006683">
    <property type="entry name" value="Thioestr_dom"/>
</dbReference>
<evidence type="ECO:0000256" key="1">
    <source>
        <dbReference type="ARBA" id="ARBA00022801"/>
    </source>
</evidence>
<dbReference type="InterPro" id="IPR029069">
    <property type="entry name" value="HotDog_dom_sf"/>
</dbReference>
<keyword evidence="1" id="KW-0378">Hydrolase</keyword>
<organism evidence="3 4">
    <name type="scientific">Ralstonia solanacearum</name>
    <name type="common">Pseudomonas solanacearum</name>
    <dbReference type="NCBI Taxonomy" id="305"/>
    <lineage>
        <taxon>Bacteria</taxon>
        <taxon>Pseudomonadati</taxon>
        <taxon>Pseudomonadota</taxon>
        <taxon>Betaproteobacteria</taxon>
        <taxon>Burkholderiales</taxon>
        <taxon>Burkholderiaceae</taxon>
        <taxon>Ralstonia</taxon>
        <taxon>Ralstonia solanacearum species complex</taxon>
    </lineage>
</organism>
<keyword evidence="3" id="KW-0614">Plasmid</keyword>
<dbReference type="AlphaFoldDB" id="A0AA92EFA8"/>
<evidence type="ECO:0000313" key="3">
    <source>
        <dbReference type="EMBL" id="QCX50992.1"/>
    </source>
</evidence>
<dbReference type="SUPFAM" id="SSF54637">
    <property type="entry name" value="Thioesterase/thiol ester dehydrase-isomerase"/>
    <property type="match status" value="1"/>
</dbReference>
<dbReference type="PANTHER" id="PTHR42856">
    <property type="entry name" value="ACYL-COENZYME A THIOESTERASE PAAI"/>
    <property type="match status" value="1"/>
</dbReference>
<reference evidence="3 4" key="1">
    <citation type="submission" date="2019-04" db="EMBL/GenBank/DDBJ databases">
        <title>Complete Genome of UW386 and Higher Quality Genome of UW700.</title>
        <authorList>
            <person name="Jacobs J."/>
            <person name="Perez A."/>
            <person name="Steidl O."/>
            <person name="Allen C."/>
        </authorList>
    </citation>
    <scope>NUCLEOTIDE SEQUENCE [LARGE SCALE GENOMIC DNA]</scope>
    <source>
        <strain evidence="3 4">UW386</strain>
        <plasmid evidence="4">puw386</plasmid>
    </source>
</reference>
<protein>
    <submittedName>
        <fullName evidence="3">PaaI family thioesterase</fullName>
    </submittedName>
</protein>
<dbReference type="InterPro" id="IPR052723">
    <property type="entry name" value="Acyl-CoA_thioesterase_PaaI"/>
</dbReference>